<dbReference type="STRING" id="1384049.CD29_10885"/>
<feature type="transmembrane region" description="Helical" evidence="1">
    <location>
        <begin position="76"/>
        <end position="97"/>
    </location>
</feature>
<dbReference type="InterPro" id="IPR025686">
    <property type="entry name" value="Glucos_trans_II"/>
</dbReference>
<dbReference type="EMBL" id="JPVN01000011">
    <property type="protein sequence ID" value="KGR78543.1"/>
    <property type="molecule type" value="Genomic_DNA"/>
</dbReference>
<feature type="transmembrane region" description="Helical" evidence="1">
    <location>
        <begin position="301"/>
        <end position="319"/>
    </location>
</feature>
<feature type="transmembrane region" description="Helical" evidence="1">
    <location>
        <begin position="197"/>
        <end position="214"/>
    </location>
</feature>
<sequence length="502" mass="57583">MEQLINYFESKVTKRMKYSFLIAFLTGLLIHLYIITNGFVNHDTMYNYYSNQNMSSSGRFTLTYLAGISSYFDLHLLNGLLSILYLALTVSLMVELLNIKSKLAILLTAILYISFPTIAGIFMYMFTADGYNLGTLLAVMSIYCVMKVHKSYVAVIIASLLLYVSIASYQANLAIVLTLVLIIFVKDNFEQNVSLSFYVKNIISIILGLGLYVFHFKLYDRYSENGLTSYKGINESGNINLDHIIQSLEMARDEMTSFLFNSGEYINTFEKFNIVYFVLLFIMLLLSIFVCKLHWKNIIGLIISTVLAPYITHILFFISPGVEYHILMRQNLVLLFIVGVVIIDLLYKHKSVHTIGFTILFTFSVSLVAFNNVIITNIYYEKFEDVNKQTSSLLTQVAYDIRHLDGYNENLNIIIFGTPSIHLSVGNRYEKVPPNVGTTTRVIYDTNTFVYYLNNEIGLKNGIKFEMQNFIDKHIEEINTLTIWPDQSSMKIIEDTVVIKFE</sequence>
<evidence type="ECO:0008006" key="4">
    <source>
        <dbReference type="Google" id="ProtNLM"/>
    </source>
</evidence>
<reference evidence="2 3" key="1">
    <citation type="submission" date="2014-02" db="EMBL/GenBank/DDBJ databases">
        <title>Draft genome sequence of Lysinibacillus manganicus DSM 26584T.</title>
        <authorList>
            <person name="Zhang F."/>
            <person name="Wang G."/>
            <person name="Zhang L."/>
        </authorList>
    </citation>
    <scope>NUCLEOTIDE SEQUENCE [LARGE SCALE GENOMIC DNA]</scope>
    <source>
        <strain evidence="2 3">DSM 26584</strain>
    </source>
</reference>
<feature type="transmembrane region" description="Helical" evidence="1">
    <location>
        <begin position="104"/>
        <end position="125"/>
    </location>
</feature>
<dbReference type="AlphaFoldDB" id="A0A0A3I744"/>
<name>A0A0A3I744_9BACL</name>
<proteinExistence type="predicted"/>
<feature type="transmembrane region" description="Helical" evidence="1">
    <location>
        <begin position="331"/>
        <end position="349"/>
    </location>
</feature>
<comment type="caution">
    <text evidence="2">The sequence shown here is derived from an EMBL/GenBank/DDBJ whole genome shotgun (WGS) entry which is preliminary data.</text>
</comment>
<dbReference type="OrthoDB" id="1700445at2"/>
<feature type="transmembrane region" description="Helical" evidence="1">
    <location>
        <begin position="355"/>
        <end position="380"/>
    </location>
</feature>
<dbReference type="RefSeq" id="WP_036186290.1">
    <property type="nucleotide sequence ID" value="NZ_AVDA01000011.1"/>
</dbReference>
<evidence type="ECO:0000256" key="1">
    <source>
        <dbReference type="SAM" id="Phobius"/>
    </source>
</evidence>
<protein>
    <recommendedName>
        <fullName evidence="4">Glycosyltransferase RgtA/B/C/D-like domain-containing protein</fullName>
    </recommendedName>
</protein>
<keyword evidence="1" id="KW-0472">Membrane</keyword>
<dbReference type="eggNOG" id="ENOG502ZC8C">
    <property type="taxonomic scope" value="Bacteria"/>
</dbReference>
<feature type="transmembrane region" description="Helical" evidence="1">
    <location>
        <begin position="160"/>
        <end position="185"/>
    </location>
</feature>
<keyword evidence="3" id="KW-1185">Reference proteome</keyword>
<gene>
    <name evidence="2" type="ORF">CD29_10885</name>
</gene>
<accession>A0A0A3I744</accession>
<feature type="transmembrane region" description="Helical" evidence="1">
    <location>
        <begin position="274"/>
        <end position="295"/>
    </location>
</feature>
<organism evidence="2 3">
    <name type="scientific">Ureibacillus manganicus DSM 26584</name>
    <dbReference type="NCBI Taxonomy" id="1384049"/>
    <lineage>
        <taxon>Bacteria</taxon>
        <taxon>Bacillati</taxon>
        <taxon>Bacillota</taxon>
        <taxon>Bacilli</taxon>
        <taxon>Bacillales</taxon>
        <taxon>Caryophanaceae</taxon>
        <taxon>Ureibacillus</taxon>
    </lineage>
</organism>
<dbReference type="Pfam" id="PF14264">
    <property type="entry name" value="Glucos_trans_II"/>
    <property type="match status" value="1"/>
</dbReference>
<dbReference type="Proteomes" id="UP000030416">
    <property type="component" value="Unassembled WGS sequence"/>
</dbReference>
<keyword evidence="1" id="KW-0812">Transmembrane</keyword>
<evidence type="ECO:0000313" key="3">
    <source>
        <dbReference type="Proteomes" id="UP000030416"/>
    </source>
</evidence>
<feature type="transmembrane region" description="Helical" evidence="1">
    <location>
        <begin position="20"/>
        <end position="40"/>
    </location>
</feature>
<keyword evidence="1" id="KW-1133">Transmembrane helix</keyword>
<evidence type="ECO:0000313" key="2">
    <source>
        <dbReference type="EMBL" id="KGR78543.1"/>
    </source>
</evidence>